<dbReference type="AlphaFoldDB" id="A0AAC9SQW8"/>
<proteinExistence type="predicted"/>
<name>A0AAC9SQW8_ACEPA</name>
<organism evidence="1 2">
    <name type="scientific">Acetobacter pasteurianus subsp. pasteurianus</name>
    <dbReference type="NCBI Taxonomy" id="481145"/>
    <lineage>
        <taxon>Bacteria</taxon>
        <taxon>Pseudomonadati</taxon>
        <taxon>Pseudomonadota</taxon>
        <taxon>Alphaproteobacteria</taxon>
        <taxon>Acetobacterales</taxon>
        <taxon>Acetobacteraceae</taxon>
        <taxon>Acetobacter</taxon>
    </lineage>
</organism>
<evidence type="ECO:0000313" key="1">
    <source>
        <dbReference type="EMBL" id="ASC06050.1"/>
    </source>
</evidence>
<dbReference type="Proteomes" id="UP000196816">
    <property type="component" value="Chromosome"/>
</dbReference>
<evidence type="ECO:0000313" key="2">
    <source>
        <dbReference type="Proteomes" id="UP000196816"/>
    </source>
</evidence>
<protein>
    <submittedName>
        <fullName evidence="1">Uncharacterized protein</fullName>
    </submittedName>
</protein>
<accession>A0AAC9SQW8</accession>
<gene>
    <name evidence="1" type="ORF">S101468_01813</name>
</gene>
<reference evidence="1 2" key="1">
    <citation type="submission" date="2017-06" db="EMBL/GenBank/DDBJ databases">
        <title>Genome sequence of Acetobacter pasteurianus subsp. pasteurianus strain SRCM101468.</title>
        <authorList>
            <person name="Cho S.H."/>
        </authorList>
    </citation>
    <scope>NUCLEOTIDE SEQUENCE [LARGE SCALE GENOMIC DNA]</scope>
    <source>
        <strain evidence="1 2">SRCM101468</strain>
    </source>
</reference>
<sequence length="106" mass="11962">MVIASGKEITLIDYPECSATIVMAQLNVGHHIADKALNHVGDAIKGVVVVYQRHDYLSGMRGGVRRLDSLHAEKWRKKREANYLQAMNYHYGGKLSAIWFRFSCQG</sequence>
<dbReference type="EMBL" id="CP021922">
    <property type="protein sequence ID" value="ASC06050.1"/>
    <property type="molecule type" value="Genomic_DNA"/>
</dbReference>
<dbReference type="RefSeq" id="WP_041632558.1">
    <property type="nucleotide sequence ID" value="NZ_CP021922.1"/>
</dbReference>